<feature type="domain" description="Nitrile hydratase beta subunit" evidence="6">
    <location>
        <begin position="122"/>
        <end position="222"/>
    </location>
</feature>
<evidence type="ECO:0000256" key="3">
    <source>
        <dbReference type="ARBA" id="ARBA00023239"/>
    </source>
</evidence>
<comment type="similarity">
    <text evidence="2 5">Belongs to the nitrile hydratase subunit beta family.</text>
</comment>
<comment type="caution">
    <text evidence="8">The sequence shown here is derived from an EMBL/GenBank/DDBJ whole genome shotgun (WGS) entry which is preliminary data.</text>
</comment>
<dbReference type="PATRIC" id="fig|1317121.7.peg.3842"/>
<gene>
    <name evidence="8" type="ORF">ATO11_15590</name>
</gene>
<dbReference type="SUPFAM" id="SSF50090">
    <property type="entry name" value="Electron transport accessory proteins"/>
    <property type="match status" value="1"/>
</dbReference>
<name>A0A0L1JNA0_9RHOB</name>
<evidence type="ECO:0000259" key="6">
    <source>
        <dbReference type="Pfam" id="PF02211"/>
    </source>
</evidence>
<dbReference type="Gene3D" id="2.30.30.50">
    <property type="match status" value="1"/>
</dbReference>
<dbReference type="InterPro" id="IPR049054">
    <property type="entry name" value="CN_hydtase_beta-like_N"/>
</dbReference>
<reference evidence="8 9" key="1">
    <citation type="journal article" date="2015" name="Int. J. Syst. Evol. Microbiol.">
        <title>Aestuariivita atlantica sp. nov., isolated from deep sea sediment of the Atlantic Ocean.</title>
        <authorList>
            <person name="Li G."/>
            <person name="Lai Q."/>
            <person name="Du Y."/>
            <person name="Liu X."/>
            <person name="Sun F."/>
            <person name="Shao Z."/>
        </authorList>
    </citation>
    <scope>NUCLEOTIDE SEQUENCE [LARGE SCALE GENOMIC DNA]</scope>
    <source>
        <strain evidence="8 9">22II-S11-z3</strain>
    </source>
</reference>
<organism evidence="8 9">
    <name type="scientific">Pseudaestuariivita atlantica</name>
    <dbReference type="NCBI Taxonomy" id="1317121"/>
    <lineage>
        <taxon>Bacteria</taxon>
        <taxon>Pseudomonadati</taxon>
        <taxon>Pseudomonadota</taxon>
        <taxon>Alphaproteobacteria</taxon>
        <taxon>Rhodobacterales</taxon>
        <taxon>Paracoccaceae</taxon>
        <taxon>Pseudaestuariivita</taxon>
    </lineage>
</organism>
<dbReference type="Pfam" id="PF02211">
    <property type="entry name" value="NHase_beta_C"/>
    <property type="match status" value="1"/>
</dbReference>
<dbReference type="OrthoDB" id="3478924at2"/>
<evidence type="ECO:0000313" key="9">
    <source>
        <dbReference type="Proteomes" id="UP000036938"/>
    </source>
</evidence>
<dbReference type="Gene3D" id="1.10.472.20">
    <property type="entry name" value="Nitrile hydratase, beta subunit"/>
    <property type="match status" value="1"/>
</dbReference>
<comment type="catalytic activity">
    <reaction evidence="4 5">
        <text>an aliphatic primary amide = an aliphatic nitrile + H2O</text>
        <dbReference type="Rhea" id="RHEA:12673"/>
        <dbReference type="ChEBI" id="CHEBI:15377"/>
        <dbReference type="ChEBI" id="CHEBI:65285"/>
        <dbReference type="ChEBI" id="CHEBI:80291"/>
        <dbReference type="EC" id="4.2.1.84"/>
    </reaction>
</comment>
<dbReference type="RefSeq" id="WP_050531831.1">
    <property type="nucleotide sequence ID" value="NZ_AQQZ01000007.1"/>
</dbReference>
<dbReference type="InterPro" id="IPR008990">
    <property type="entry name" value="Elect_transpt_acc-like_dom_sf"/>
</dbReference>
<evidence type="ECO:0000256" key="4">
    <source>
        <dbReference type="ARBA" id="ARBA00044877"/>
    </source>
</evidence>
<dbReference type="Pfam" id="PF21006">
    <property type="entry name" value="NHase_beta_N"/>
    <property type="match status" value="1"/>
</dbReference>
<dbReference type="NCBIfam" id="TIGR03888">
    <property type="entry name" value="nitrile_beta"/>
    <property type="match status" value="1"/>
</dbReference>
<evidence type="ECO:0000259" key="7">
    <source>
        <dbReference type="Pfam" id="PF21006"/>
    </source>
</evidence>
<evidence type="ECO:0000256" key="5">
    <source>
        <dbReference type="PIRNR" id="PIRNR001427"/>
    </source>
</evidence>
<keyword evidence="3 5" id="KW-0456">Lyase</keyword>
<dbReference type="InterPro" id="IPR024690">
    <property type="entry name" value="CN_hydtase_beta_dom_C"/>
</dbReference>
<dbReference type="AlphaFoldDB" id="A0A0L1JNA0"/>
<dbReference type="GO" id="GO:0046914">
    <property type="term" value="F:transition metal ion binding"/>
    <property type="evidence" value="ECO:0007669"/>
    <property type="project" value="InterPro"/>
</dbReference>
<dbReference type="GO" id="GO:0018822">
    <property type="term" value="F:nitrile hydratase activity"/>
    <property type="evidence" value="ECO:0007669"/>
    <property type="project" value="UniProtKB-EC"/>
</dbReference>
<feature type="domain" description="Nitrile hydratase beta subunit-like N-terminal" evidence="7">
    <location>
        <begin position="1"/>
        <end position="98"/>
    </location>
</feature>
<sequence length="224" mass="24072">MSRVHDMGGRFGDGPVDATEYPAFKADWETRAHALTTAAMPLGGWTIDARRHGRECLPPATYMALSYYEKWLAGLTDMLVAGGVLTGEELQSGTPGAAPADMQARKLTPEAVAAAAGRRVPYTRDVDDPPAFAVGQSVVTRTRPFNVFVAGGHTRLPAYAAGLTGRVLRHHGAHVLPDAAAHGLGERPEHLYAVAFAAGDLWEAPEHPRDEVVVDLWQSYLRAP</sequence>
<dbReference type="EC" id="4.2.1.84" evidence="5"/>
<evidence type="ECO:0000313" key="8">
    <source>
        <dbReference type="EMBL" id="KNG92878.1"/>
    </source>
</evidence>
<comment type="function">
    <text evidence="1 5">NHase catalyzes the hydration of various nitrile compounds to the corresponding amides.</text>
</comment>
<protein>
    <recommendedName>
        <fullName evidence="5">Nitrile hydratase subunit beta</fullName>
        <shortName evidence="5">NHase</shortName>
        <ecNumber evidence="5">4.2.1.84</ecNumber>
    </recommendedName>
</protein>
<dbReference type="Proteomes" id="UP000036938">
    <property type="component" value="Unassembled WGS sequence"/>
</dbReference>
<dbReference type="InterPro" id="IPR042262">
    <property type="entry name" value="CN_hydtase_beta_C"/>
</dbReference>
<dbReference type="PIRSF" id="PIRSF001427">
    <property type="entry name" value="NHase_beta"/>
    <property type="match status" value="1"/>
</dbReference>
<dbReference type="InterPro" id="IPR003168">
    <property type="entry name" value="Nitrile_hydratase_bsu"/>
</dbReference>
<accession>A0A0L1JNA0</accession>
<keyword evidence="9" id="KW-1185">Reference proteome</keyword>
<dbReference type="STRING" id="1317121.ATO11_15590"/>
<dbReference type="EMBL" id="AQQZ01000007">
    <property type="protein sequence ID" value="KNG92878.1"/>
    <property type="molecule type" value="Genomic_DNA"/>
</dbReference>
<proteinExistence type="inferred from homology"/>
<evidence type="ECO:0000256" key="2">
    <source>
        <dbReference type="ARBA" id="ARBA00009098"/>
    </source>
</evidence>
<evidence type="ECO:0000256" key="1">
    <source>
        <dbReference type="ARBA" id="ARBA00004042"/>
    </source>
</evidence>